<keyword evidence="7" id="KW-0540">Nuclease</keyword>
<keyword evidence="6" id="KW-0963">Cytoplasm</keyword>
<keyword evidence="10" id="KW-0269">Exonuclease</keyword>
<keyword evidence="8" id="KW-0479">Metal-binding</keyword>
<keyword evidence="16" id="KW-1185">Reference proteome</keyword>
<comment type="subcellular location">
    <subcellularLocation>
        <location evidence="3">Cytoplasm</location>
    </subcellularLocation>
    <subcellularLocation>
        <location evidence="2">Nucleus</location>
    </subcellularLocation>
</comment>
<dbReference type="Proteomes" id="UP000008312">
    <property type="component" value="Unassembled WGS sequence"/>
</dbReference>
<evidence type="ECO:0000256" key="1">
    <source>
        <dbReference type="ARBA" id="ARBA00001663"/>
    </source>
</evidence>
<evidence type="ECO:0000256" key="12">
    <source>
        <dbReference type="ARBA" id="ARBA00023015"/>
    </source>
</evidence>
<keyword evidence="9" id="KW-0378">Hydrolase</keyword>
<keyword evidence="11" id="KW-0694">RNA-binding</keyword>
<evidence type="ECO:0000256" key="13">
    <source>
        <dbReference type="ARBA" id="ARBA00023163"/>
    </source>
</evidence>
<reference evidence="15" key="1">
    <citation type="submission" date="2010-02" db="EMBL/GenBank/DDBJ databases">
        <title>Sequencing and annotation of the Blastocystis hominis genome.</title>
        <authorList>
            <person name="Wincker P."/>
        </authorList>
    </citation>
    <scope>NUCLEOTIDE SEQUENCE</scope>
    <source>
        <strain evidence="15">Singapore isolate B</strain>
    </source>
</reference>
<dbReference type="GO" id="GO:0046872">
    <property type="term" value="F:metal ion binding"/>
    <property type="evidence" value="ECO:0007669"/>
    <property type="project" value="UniProtKB-KW"/>
</dbReference>
<evidence type="ECO:0000256" key="2">
    <source>
        <dbReference type="ARBA" id="ARBA00004123"/>
    </source>
</evidence>
<evidence type="ECO:0000256" key="7">
    <source>
        <dbReference type="ARBA" id="ARBA00022722"/>
    </source>
</evidence>
<evidence type="ECO:0000256" key="6">
    <source>
        <dbReference type="ARBA" id="ARBA00022490"/>
    </source>
</evidence>
<dbReference type="InterPro" id="IPR036397">
    <property type="entry name" value="RNaseH_sf"/>
</dbReference>
<dbReference type="EMBL" id="FN668640">
    <property type="protein sequence ID" value="CBK21163.2"/>
    <property type="molecule type" value="Genomic_DNA"/>
</dbReference>
<evidence type="ECO:0000313" key="16">
    <source>
        <dbReference type="Proteomes" id="UP000008312"/>
    </source>
</evidence>
<dbReference type="InterPro" id="IPR006941">
    <property type="entry name" value="RNase_CAF1"/>
</dbReference>
<proteinExistence type="inferred from homology"/>
<dbReference type="AlphaFoldDB" id="D8LZC4"/>
<dbReference type="GO" id="GO:0005634">
    <property type="term" value="C:nucleus"/>
    <property type="evidence" value="ECO:0007669"/>
    <property type="project" value="UniProtKB-SubCell"/>
</dbReference>
<dbReference type="GO" id="GO:0005737">
    <property type="term" value="C:cytoplasm"/>
    <property type="evidence" value="ECO:0007669"/>
    <property type="project" value="UniProtKB-SubCell"/>
</dbReference>
<dbReference type="OrthoDB" id="1164111at2759"/>
<evidence type="ECO:0000256" key="9">
    <source>
        <dbReference type="ARBA" id="ARBA00022801"/>
    </source>
</evidence>
<evidence type="ECO:0000256" key="14">
    <source>
        <dbReference type="ARBA" id="ARBA00023242"/>
    </source>
</evidence>
<keyword evidence="14" id="KW-0539">Nucleus</keyword>
<sequence>MSMQPGSYSFIKGNSISETVYTDSQFFNLRNVWDSNLDEEMRSLMAAVENYPYIAMDTEFPGVCYPGSEENSNIFEYSILRNNVNKLKIIQLGITVCTASGQVATDYPTWQFNFKFNPETDQCNKDSMQMLLKCGFDFQRHNQNGIDATRFSELLTMSGLVLNSNVRWISFHGDYDFAYLIRLLTGEDLPESVETFEAIRHIFFPHIFDVKYLSHEYNCLSTGLSRLAEFLNIKRRGIRHQSGSDSRLTADTYFEIKKRYCAEVSEDDYDGYLFGTRDVHK</sequence>
<accession>D8LZC4</accession>
<dbReference type="InterPro" id="IPR039637">
    <property type="entry name" value="CNOT7/CNOT8/Pop2"/>
</dbReference>
<protein>
    <recommendedName>
        <fullName evidence="5">poly(A)-specific ribonuclease</fullName>
        <ecNumber evidence="5">3.1.13.4</ecNumber>
    </recommendedName>
</protein>
<evidence type="ECO:0000256" key="5">
    <source>
        <dbReference type="ARBA" id="ARBA00012161"/>
    </source>
</evidence>
<keyword evidence="12" id="KW-0805">Transcription regulation</keyword>
<dbReference type="GO" id="GO:0004535">
    <property type="term" value="F:poly(A)-specific ribonuclease activity"/>
    <property type="evidence" value="ECO:0007669"/>
    <property type="project" value="UniProtKB-EC"/>
</dbReference>
<name>D8LZC4_BLAHO</name>
<evidence type="ECO:0000313" key="15">
    <source>
        <dbReference type="EMBL" id="CBK21163.2"/>
    </source>
</evidence>
<dbReference type="Pfam" id="PF04857">
    <property type="entry name" value="CAF1"/>
    <property type="match status" value="2"/>
</dbReference>
<evidence type="ECO:0000256" key="4">
    <source>
        <dbReference type="ARBA" id="ARBA00008372"/>
    </source>
</evidence>
<dbReference type="PANTHER" id="PTHR10797">
    <property type="entry name" value="CCR4-NOT TRANSCRIPTION COMPLEX SUBUNIT"/>
    <property type="match status" value="1"/>
</dbReference>
<dbReference type="InParanoid" id="D8LZC4"/>
<dbReference type="SUPFAM" id="SSF53098">
    <property type="entry name" value="Ribonuclease H-like"/>
    <property type="match status" value="1"/>
</dbReference>
<organism evidence="15">
    <name type="scientific">Blastocystis hominis</name>
    <dbReference type="NCBI Taxonomy" id="12968"/>
    <lineage>
        <taxon>Eukaryota</taxon>
        <taxon>Sar</taxon>
        <taxon>Stramenopiles</taxon>
        <taxon>Bigyra</taxon>
        <taxon>Opalozoa</taxon>
        <taxon>Opalinata</taxon>
        <taxon>Blastocystidae</taxon>
        <taxon>Blastocystis</taxon>
    </lineage>
</organism>
<dbReference type="GO" id="GO:0030014">
    <property type="term" value="C:CCR4-NOT complex"/>
    <property type="evidence" value="ECO:0007669"/>
    <property type="project" value="InterPro"/>
</dbReference>
<dbReference type="OMA" id="HIREVWS"/>
<dbReference type="Gene3D" id="3.30.420.10">
    <property type="entry name" value="Ribonuclease H-like superfamily/Ribonuclease H"/>
    <property type="match status" value="1"/>
</dbReference>
<dbReference type="InterPro" id="IPR012337">
    <property type="entry name" value="RNaseH-like_sf"/>
</dbReference>
<dbReference type="EC" id="3.1.13.4" evidence="5"/>
<evidence type="ECO:0000256" key="10">
    <source>
        <dbReference type="ARBA" id="ARBA00022839"/>
    </source>
</evidence>
<dbReference type="GeneID" id="24918622"/>
<evidence type="ECO:0000256" key="8">
    <source>
        <dbReference type="ARBA" id="ARBA00022723"/>
    </source>
</evidence>
<evidence type="ECO:0000256" key="3">
    <source>
        <dbReference type="ARBA" id="ARBA00004496"/>
    </source>
</evidence>
<evidence type="ECO:0000256" key="11">
    <source>
        <dbReference type="ARBA" id="ARBA00022884"/>
    </source>
</evidence>
<comment type="similarity">
    <text evidence="4">Belongs to the CAF1 family.</text>
</comment>
<keyword evidence="13" id="KW-0804">Transcription</keyword>
<comment type="catalytic activity">
    <reaction evidence="1">
        <text>Exonucleolytic cleavage of poly(A) to 5'-AMP.</text>
        <dbReference type="EC" id="3.1.13.4"/>
    </reaction>
</comment>
<gene>
    <name evidence="15" type="ORF">GSBLH_T00001357001</name>
</gene>
<dbReference type="RefSeq" id="XP_012895211.1">
    <property type="nucleotide sequence ID" value="XM_013039757.1"/>
</dbReference>
<dbReference type="GO" id="GO:0003723">
    <property type="term" value="F:RNA binding"/>
    <property type="evidence" value="ECO:0007669"/>
    <property type="project" value="UniProtKB-KW"/>
</dbReference>